<evidence type="ECO:0000256" key="2">
    <source>
        <dbReference type="ARBA" id="ARBA00022448"/>
    </source>
</evidence>
<evidence type="ECO:0000256" key="5">
    <source>
        <dbReference type="ARBA" id="ARBA00022692"/>
    </source>
</evidence>
<feature type="transmembrane region" description="Helical" evidence="9">
    <location>
        <begin position="53"/>
        <end position="72"/>
    </location>
</feature>
<evidence type="ECO:0000313" key="12">
    <source>
        <dbReference type="Proteomes" id="UP000644507"/>
    </source>
</evidence>
<feature type="transmembrane region" description="Helical" evidence="9">
    <location>
        <begin position="92"/>
        <end position="114"/>
    </location>
</feature>
<keyword evidence="12" id="KW-1185">Reference proteome</keyword>
<proteinExistence type="inferred from homology"/>
<evidence type="ECO:0000256" key="6">
    <source>
        <dbReference type="ARBA" id="ARBA00022989"/>
    </source>
</evidence>
<dbReference type="GO" id="GO:0005886">
    <property type="term" value="C:plasma membrane"/>
    <property type="evidence" value="ECO:0007669"/>
    <property type="project" value="UniProtKB-SubCell"/>
</dbReference>
<protein>
    <submittedName>
        <fullName evidence="11">C4-dicarboxylate ABC transporter permease</fullName>
    </submittedName>
</protein>
<keyword evidence="4" id="KW-0997">Cell inner membrane</keyword>
<feature type="domain" description="Tripartite ATP-independent periplasmic transporters DctQ component" evidence="10">
    <location>
        <begin position="25"/>
        <end position="152"/>
    </location>
</feature>
<sequence>MNLQTLDNSLQKGLRHLLVALMAAMALDVLWQIFTRFFVGDPSVWTEELARFILIWLGCLGAAFGVGEGFHLRMDYFLQKTRPAHRAQLERLIPAFVLLIALSVFVFGGARLAYLAHELKQTSPALGIGMIWVYAVIPASGLIMVISCLQQMTSPHSHPETVTD</sequence>
<comment type="similarity">
    <text evidence="8">Belongs to the TRAP transporter small permease family.</text>
</comment>
<dbReference type="AlphaFoldDB" id="A0A918U210"/>
<evidence type="ECO:0000256" key="9">
    <source>
        <dbReference type="SAM" id="Phobius"/>
    </source>
</evidence>
<evidence type="ECO:0000256" key="1">
    <source>
        <dbReference type="ARBA" id="ARBA00004429"/>
    </source>
</evidence>
<gene>
    <name evidence="11" type="ORF">GCM10007100_38430</name>
</gene>
<accession>A0A918U210</accession>
<evidence type="ECO:0000256" key="7">
    <source>
        <dbReference type="ARBA" id="ARBA00023136"/>
    </source>
</evidence>
<dbReference type="PANTHER" id="PTHR35011">
    <property type="entry name" value="2,3-DIKETO-L-GULONATE TRAP TRANSPORTER SMALL PERMEASE PROTEIN YIAM"/>
    <property type="match status" value="1"/>
</dbReference>
<keyword evidence="6 9" id="KW-1133">Transmembrane helix</keyword>
<feature type="transmembrane region" description="Helical" evidence="9">
    <location>
        <begin position="14"/>
        <end position="33"/>
    </location>
</feature>
<dbReference type="GO" id="GO:0022857">
    <property type="term" value="F:transmembrane transporter activity"/>
    <property type="evidence" value="ECO:0007669"/>
    <property type="project" value="TreeGrafter"/>
</dbReference>
<organism evidence="11 12">
    <name type="scientific">Roseibacillus persicicus</name>
    <dbReference type="NCBI Taxonomy" id="454148"/>
    <lineage>
        <taxon>Bacteria</taxon>
        <taxon>Pseudomonadati</taxon>
        <taxon>Verrucomicrobiota</taxon>
        <taxon>Verrucomicrobiia</taxon>
        <taxon>Verrucomicrobiales</taxon>
        <taxon>Verrucomicrobiaceae</taxon>
        <taxon>Roseibacillus</taxon>
    </lineage>
</organism>
<dbReference type="RefSeq" id="WP_189574067.1">
    <property type="nucleotide sequence ID" value="NZ_BMXI01000022.1"/>
</dbReference>
<keyword evidence="3" id="KW-1003">Cell membrane</keyword>
<dbReference type="GO" id="GO:0015740">
    <property type="term" value="P:C4-dicarboxylate transport"/>
    <property type="evidence" value="ECO:0007669"/>
    <property type="project" value="TreeGrafter"/>
</dbReference>
<evidence type="ECO:0000313" key="11">
    <source>
        <dbReference type="EMBL" id="GHC66833.1"/>
    </source>
</evidence>
<keyword evidence="5 9" id="KW-0812">Transmembrane</keyword>
<keyword evidence="7 9" id="KW-0472">Membrane</keyword>
<comment type="caution">
    <text evidence="11">The sequence shown here is derived from an EMBL/GenBank/DDBJ whole genome shotgun (WGS) entry which is preliminary data.</text>
</comment>
<comment type="subcellular location">
    <subcellularLocation>
        <location evidence="1">Cell inner membrane</location>
        <topology evidence="1">Multi-pass membrane protein</topology>
    </subcellularLocation>
</comment>
<feature type="transmembrane region" description="Helical" evidence="9">
    <location>
        <begin position="126"/>
        <end position="149"/>
    </location>
</feature>
<evidence type="ECO:0000259" key="10">
    <source>
        <dbReference type="Pfam" id="PF04290"/>
    </source>
</evidence>
<dbReference type="EMBL" id="BMXI01000022">
    <property type="protein sequence ID" value="GHC66833.1"/>
    <property type="molecule type" value="Genomic_DNA"/>
</dbReference>
<dbReference type="Proteomes" id="UP000644507">
    <property type="component" value="Unassembled WGS sequence"/>
</dbReference>
<reference evidence="11" key="2">
    <citation type="submission" date="2020-09" db="EMBL/GenBank/DDBJ databases">
        <authorList>
            <person name="Sun Q."/>
            <person name="Kim S."/>
        </authorList>
    </citation>
    <scope>NUCLEOTIDE SEQUENCE</scope>
    <source>
        <strain evidence="11">KCTC 12988</strain>
    </source>
</reference>
<dbReference type="InterPro" id="IPR007387">
    <property type="entry name" value="TRAP_DctQ"/>
</dbReference>
<dbReference type="PANTHER" id="PTHR35011:SF2">
    <property type="entry name" value="2,3-DIKETO-L-GULONATE TRAP TRANSPORTER SMALL PERMEASE PROTEIN YIAM"/>
    <property type="match status" value="1"/>
</dbReference>
<evidence type="ECO:0000256" key="8">
    <source>
        <dbReference type="ARBA" id="ARBA00038436"/>
    </source>
</evidence>
<dbReference type="Pfam" id="PF04290">
    <property type="entry name" value="DctQ"/>
    <property type="match status" value="1"/>
</dbReference>
<name>A0A918U210_9BACT</name>
<keyword evidence="2" id="KW-0813">Transport</keyword>
<evidence type="ECO:0000256" key="3">
    <source>
        <dbReference type="ARBA" id="ARBA00022475"/>
    </source>
</evidence>
<evidence type="ECO:0000256" key="4">
    <source>
        <dbReference type="ARBA" id="ARBA00022519"/>
    </source>
</evidence>
<dbReference type="InterPro" id="IPR055348">
    <property type="entry name" value="DctQ"/>
</dbReference>
<reference evidence="11" key="1">
    <citation type="journal article" date="2014" name="Int. J. Syst. Evol. Microbiol.">
        <title>Complete genome sequence of Corynebacterium casei LMG S-19264T (=DSM 44701T), isolated from a smear-ripened cheese.</title>
        <authorList>
            <consortium name="US DOE Joint Genome Institute (JGI-PGF)"/>
            <person name="Walter F."/>
            <person name="Albersmeier A."/>
            <person name="Kalinowski J."/>
            <person name="Ruckert C."/>
        </authorList>
    </citation>
    <scope>NUCLEOTIDE SEQUENCE</scope>
    <source>
        <strain evidence="11">KCTC 12988</strain>
    </source>
</reference>